<dbReference type="InterPro" id="IPR028098">
    <property type="entry name" value="Glyco_trans_4-like_N"/>
</dbReference>
<gene>
    <name evidence="4" type="ORF">WMO37_10125</name>
</gene>
<dbReference type="SUPFAM" id="SSF53756">
    <property type="entry name" value="UDP-Glycosyltransferase/glycogen phosphorylase"/>
    <property type="match status" value="1"/>
</dbReference>
<dbReference type="Gene3D" id="3.40.50.2000">
    <property type="entry name" value="Glycogen Phosphorylase B"/>
    <property type="match status" value="2"/>
</dbReference>
<proteinExistence type="predicted"/>
<accession>A0ABV1H6M7</accession>
<dbReference type="PANTHER" id="PTHR46401:SF2">
    <property type="entry name" value="GLYCOSYLTRANSFERASE WBBK-RELATED"/>
    <property type="match status" value="1"/>
</dbReference>
<evidence type="ECO:0000313" key="5">
    <source>
        <dbReference type="Proteomes" id="UP001546774"/>
    </source>
</evidence>
<organism evidence="4 5">
    <name type="scientific">Lachnospira intestinalis</name>
    <dbReference type="NCBI Taxonomy" id="3133158"/>
    <lineage>
        <taxon>Bacteria</taxon>
        <taxon>Bacillati</taxon>
        <taxon>Bacillota</taxon>
        <taxon>Clostridia</taxon>
        <taxon>Lachnospirales</taxon>
        <taxon>Lachnospiraceae</taxon>
        <taxon>Lachnospira</taxon>
    </lineage>
</organism>
<dbReference type="Pfam" id="PF00534">
    <property type="entry name" value="Glycos_transf_1"/>
    <property type="match status" value="1"/>
</dbReference>
<sequence length="355" mass="40377">MGQYYAINGSFLLEPALGVQRYAAEILKQMNKMAPAYKECLRLVLVLPETPRIEEIRREFSNIEVRCAGKSRRVKVWEQVCFARFLKKEKAKGICLCNTVPLFSKGGLVCVHDIVFKTHPEYFKEPGAWHEILYRKWMYTHAFHKADIIVTVSETSKKEILEQYRVHAGQIYVAGNGWQHMDRKDTDETIFQKYPKLTKGAYYYYLASLAPNKNLSWILKNAAGNPDKIYVLSGKPLGDDSGVEKLDNVICTGYVSDSEARALMQYCRAFLFPSTYEGFGIPPMEALCMGAPVVLGDIPVLHEIYGNAAYYVDCDNADISIEQLLKEGGREAPETVLSRYSWEKSARIMMEALTK</sequence>
<dbReference type="EMBL" id="JBBMFS010000008">
    <property type="protein sequence ID" value="MEQ2555360.1"/>
    <property type="molecule type" value="Genomic_DNA"/>
</dbReference>
<reference evidence="4" key="1">
    <citation type="submission" date="2024-03" db="EMBL/GenBank/DDBJ databases">
        <title>Human intestinal bacterial collection.</title>
        <authorList>
            <person name="Pauvert C."/>
            <person name="Hitch T.C.A."/>
            <person name="Clavel T."/>
        </authorList>
    </citation>
    <scope>NUCLEOTIDE SEQUENCE [LARGE SCALE GENOMIC DNA]</scope>
    <source>
        <strain evidence="4">CLA-AA-H89B</strain>
    </source>
</reference>
<dbReference type="PANTHER" id="PTHR46401">
    <property type="entry name" value="GLYCOSYLTRANSFERASE WBBK-RELATED"/>
    <property type="match status" value="1"/>
</dbReference>
<comment type="caution">
    <text evidence="4">The sequence shown here is derived from an EMBL/GenBank/DDBJ whole genome shotgun (WGS) entry which is preliminary data.</text>
</comment>
<dbReference type="CDD" id="cd03809">
    <property type="entry name" value="GT4_MtfB-like"/>
    <property type="match status" value="1"/>
</dbReference>
<feature type="domain" description="Glycosyltransferase subfamily 4-like N-terminal" evidence="3">
    <location>
        <begin position="42"/>
        <end position="177"/>
    </location>
</feature>
<dbReference type="Pfam" id="PF13439">
    <property type="entry name" value="Glyco_transf_4"/>
    <property type="match status" value="1"/>
</dbReference>
<evidence type="ECO:0000259" key="2">
    <source>
        <dbReference type="Pfam" id="PF00534"/>
    </source>
</evidence>
<dbReference type="Proteomes" id="UP001546774">
    <property type="component" value="Unassembled WGS sequence"/>
</dbReference>
<protein>
    <submittedName>
        <fullName evidence="4">Glycosyltransferase family 1 protein</fullName>
    </submittedName>
</protein>
<keyword evidence="1" id="KW-0808">Transferase</keyword>
<evidence type="ECO:0000259" key="3">
    <source>
        <dbReference type="Pfam" id="PF13439"/>
    </source>
</evidence>
<name>A0ABV1H6M7_9FIRM</name>
<evidence type="ECO:0000256" key="1">
    <source>
        <dbReference type="ARBA" id="ARBA00022679"/>
    </source>
</evidence>
<feature type="domain" description="Glycosyl transferase family 1" evidence="2">
    <location>
        <begin position="188"/>
        <end position="318"/>
    </location>
</feature>
<keyword evidence="5" id="KW-1185">Reference proteome</keyword>
<evidence type="ECO:0000313" key="4">
    <source>
        <dbReference type="EMBL" id="MEQ2555360.1"/>
    </source>
</evidence>
<dbReference type="InterPro" id="IPR001296">
    <property type="entry name" value="Glyco_trans_1"/>
</dbReference>